<dbReference type="SUPFAM" id="SSF52218">
    <property type="entry name" value="Flavoproteins"/>
    <property type="match status" value="1"/>
</dbReference>
<evidence type="ECO:0000313" key="3">
    <source>
        <dbReference type="Proteomes" id="UP000249008"/>
    </source>
</evidence>
<dbReference type="Pfam" id="PF12682">
    <property type="entry name" value="Flavodoxin_4"/>
    <property type="match status" value="1"/>
</dbReference>
<dbReference type="GeneID" id="78454842"/>
<organism evidence="2 3">
    <name type="scientific">Fusobacterium ulcerans</name>
    <dbReference type="NCBI Taxonomy" id="861"/>
    <lineage>
        <taxon>Bacteria</taxon>
        <taxon>Fusobacteriati</taxon>
        <taxon>Fusobacteriota</taxon>
        <taxon>Fusobacteriia</taxon>
        <taxon>Fusobacteriales</taxon>
        <taxon>Fusobacteriaceae</taxon>
        <taxon>Fusobacterium</taxon>
    </lineage>
</organism>
<dbReference type="PANTHER" id="PTHR39201">
    <property type="entry name" value="EXPORTED PROTEIN-RELATED"/>
    <property type="match status" value="1"/>
</dbReference>
<dbReference type="Proteomes" id="UP000249008">
    <property type="component" value="Chromosome 1"/>
</dbReference>
<dbReference type="GO" id="GO:0010181">
    <property type="term" value="F:FMN binding"/>
    <property type="evidence" value="ECO:0007669"/>
    <property type="project" value="InterPro"/>
</dbReference>
<sequence length="185" mass="20662">MKKLLLILSLFSIFSLTGYGAESKILIAYFTRTNNTEKIAEMIQEYTKGDIFKIEVLNPYPEAYRATTDQAKKELESEYLPPLKSKIENLDSYDTIFIEYPIWWGTVPTPMRTFLSENDISGKTIIPFCTHGGGGAGTSTADLTALAPKSTVVSDGYVTRNAGAGRTQGEVTQWLDSLKDRWNKN</sequence>
<gene>
    <name evidence="2" type="ORF">NCTC12112_00244</name>
</gene>
<feature type="domain" description="Flavodoxin-like" evidence="1">
    <location>
        <begin position="24"/>
        <end position="176"/>
    </location>
</feature>
<dbReference type="InterPro" id="IPR029039">
    <property type="entry name" value="Flavoprotein-like_sf"/>
</dbReference>
<reference evidence="2 3" key="1">
    <citation type="submission" date="2018-06" db="EMBL/GenBank/DDBJ databases">
        <authorList>
            <consortium name="Pathogen Informatics"/>
            <person name="Doyle S."/>
        </authorList>
    </citation>
    <scope>NUCLEOTIDE SEQUENCE [LARGE SCALE GENOMIC DNA]</scope>
    <source>
        <strain evidence="2 3">NCTC12112</strain>
    </source>
</reference>
<dbReference type="PANTHER" id="PTHR39201:SF1">
    <property type="entry name" value="FLAVODOXIN-LIKE DOMAIN-CONTAINING PROTEIN"/>
    <property type="match status" value="1"/>
</dbReference>
<dbReference type="KEGG" id="ful:C4N20_08470"/>
<name>A0AAX2J7S9_9FUSO</name>
<dbReference type="Gene3D" id="3.40.50.360">
    <property type="match status" value="1"/>
</dbReference>
<proteinExistence type="predicted"/>
<evidence type="ECO:0000259" key="1">
    <source>
        <dbReference type="Pfam" id="PF12682"/>
    </source>
</evidence>
<dbReference type="EMBL" id="LS483487">
    <property type="protein sequence ID" value="SQI99726.1"/>
    <property type="molecule type" value="Genomic_DNA"/>
</dbReference>
<evidence type="ECO:0000313" key="2">
    <source>
        <dbReference type="EMBL" id="SQI99726.1"/>
    </source>
</evidence>
<dbReference type="InterPro" id="IPR008254">
    <property type="entry name" value="Flavodoxin/NO_synth"/>
</dbReference>
<accession>A0AAX2J7S9</accession>
<dbReference type="RefSeq" id="WP_005979021.1">
    <property type="nucleotide sequence ID" value="NZ_CABKNW010000004.1"/>
</dbReference>
<dbReference type="AlphaFoldDB" id="A0AAX2J7S9"/>
<protein>
    <submittedName>
        <fullName evidence="2">Flavodoxin</fullName>
    </submittedName>
</protein>